<evidence type="ECO:0000256" key="1">
    <source>
        <dbReference type="ARBA" id="ARBA00002159"/>
    </source>
</evidence>
<evidence type="ECO:0000256" key="8">
    <source>
        <dbReference type="ARBA" id="ARBA00023242"/>
    </source>
</evidence>
<dbReference type="Gene3D" id="3.10.20.90">
    <property type="entry name" value="Phosphatidylinositol 3-kinase Catalytic Subunit, Chain A, domain 1"/>
    <property type="match status" value="1"/>
</dbReference>
<keyword evidence="9 10" id="KW-0927">Auxin signaling pathway</keyword>
<evidence type="ECO:0000313" key="13">
    <source>
        <dbReference type="EMBL" id="PKA52780.1"/>
    </source>
</evidence>
<gene>
    <name evidence="13" type="primary">IAA10</name>
    <name evidence="13" type="ORF">AXF42_Ash001761</name>
</gene>
<dbReference type="InterPro" id="IPR003311">
    <property type="entry name" value="AUX_IAA"/>
</dbReference>
<keyword evidence="8 10" id="KW-0539">Nucleus</keyword>
<keyword evidence="14" id="KW-1185">Reference proteome</keyword>
<evidence type="ECO:0000256" key="10">
    <source>
        <dbReference type="RuleBase" id="RU004549"/>
    </source>
</evidence>
<evidence type="ECO:0000259" key="12">
    <source>
        <dbReference type="PROSITE" id="PS51745"/>
    </source>
</evidence>
<dbReference type="SUPFAM" id="SSF54277">
    <property type="entry name" value="CAD &amp; PB1 domains"/>
    <property type="match status" value="1"/>
</dbReference>
<evidence type="ECO:0000313" key="14">
    <source>
        <dbReference type="Proteomes" id="UP000236161"/>
    </source>
</evidence>
<name>A0A2I0AB61_9ASPA</name>
<evidence type="ECO:0000256" key="11">
    <source>
        <dbReference type="SAM" id="MobiDB-lite"/>
    </source>
</evidence>
<organism evidence="13 14">
    <name type="scientific">Apostasia shenzhenica</name>
    <dbReference type="NCBI Taxonomy" id="1088818"/>
    <lineage>
        <taxon>Eukaryota</taxon>
        <taxon>Viridiplantae</taxon>
        <taxon>Streptophyta</taxon>
        <taxon>Embryophyta</taxon>
        <taxon>Tracheophyta</taxon>
        <taxon>Spermatophyta</taxon>
        <taxon>Magnoliopsida</taxon>
        <taxon>Liliopsida</taxon>
        <taxon>Asparagales</taxon>
        <taxon>Orchidaceae</taxon>
        <taxon>Apostasioideae</taxon>
        <taxon>Apostasia</taxon>
    </lineage>
</organism>
<dbReference type="InterPro" id="IPR033389">
    <property type="entry name" value="AUX/IAA_dom"/>
</dbReference>
<evidence type="ECO:0000256" key="4">
    <source>
        <dbReference type="ARBA" id="ARBA00011726"/>
    </source>
</evidence>
<dbReference type="GO" id="GO:0009734">
    <property type="term" value="P:auxin-activated signaling pathway"/>
    <property type="evidence" value="ECO:0007669"/>
    <property type="project" value="UniProtKB-UniRule"/>
</dbReference>
<comment type="subcellular location">
    <subcellularLocation>
        <location evidence="2 10">Nucleus</location>
    </subcellularLocation>
</comment>
<protein>
    <recommendedName>
        <fullName evidence="10">Auxin-responsive protein</fullName>
    </recommendedName>
</protein>
<dbReference type="Pfam" id="PF02309">
    <property type="entry name" value="AUX_IAA"/>
    <property type="match status" value="1"/>
</dbReference>
<dbReference type="PROSITE" id="PS51745">
    <property type="entry name" value="PB1"/>
    <property type="match status" value="1"/>
</dbReference>
<accession>A0A2I0AB61</accession>
<comment type="subunit">
    <text evidence="4 10">Homodimers and heterodimers.</text>
</comment>
<keyword evidence="7 10" id="KW-0804">Transcription</keyword>
<dbReference type="AlphaFoldDB" id="A0A2I0AB61"/>
<evidence type="ECO:0000256" key="9">
    <source>
        <dbReference type="ARBA" id="ARBA00023294"/>
    </source>
</evidence>
<comment type="function">
    <text evidence="1 10">Aux/IAA proteins are short-lived transcriptional factors that function as repressors of early auxin response genes at low auxin concentrations.</text>
</comment>
<dbReference type="PANTHER" id="PTHR31734">
    <property type="entry name" value="AUXIN-RESPONSIVE PROTEIN IAA17"/>
    <property type="match status" value="1"/>
</dbReference>
<evidence type="ECO:0000256" key="3">
    <source>
        <dbReference type="ARBA" id="ARBA00006728"/>
    </source>
</evidence>
<dbReference type="OrthoDB" id="773336at2759"/>
<evidence type="ECO:0000256" key="5">
    <source>
        <dbReference type="ARBA" id="ARBA00022491"/>
    </source>
</evidence>
<dbReference type="GO" id="GO:0006355">
    <property type="term" value="P:regulation of DNA-templated transcription"/>
    <property type="evidence" value="ECO:0007669"/>
    <property type="project" value="InterPro"/>
</dbReference>
<keyword evidence="5 10" id="KW-0678">Repressor</keyword>
<proteinExistence type="inferred from homology"/>
<dbReference type="InterPro" id="IPR053793">
    <property type="entry name" value="PB1-like"/>
</dbReference>
<keyword evidence="6 10" id="KW-0805">Transcription regulation</keyword>
<comment type="similarity">
    <text evidence="3 10">Belongs to the Aux/IAA family.</text>
</comment>
<sequence>MVTTEASCAVKKRCADRVAAERAEKLELGLSLGGCGGGAAAAPSTGGFRRILTAEDFPSLGSRASPSSVSSNSSVSSTSGGLGSDEASGAEGGGIKTRADTGLNNTVRSGSSPSQSQVVGWPPIRTCRRNSLVNPSRIVNSDTKAATHQELSQSCSSNASKKGICGKDADRKAAHFGNSHFVKVYMDGDPIGRKLDLNSHLSYETLTFALREMFQKPNSLVNAATDGMFSKVFDGSSDFVVTYEDEDGDLMLVGDVPWEMFLHSAKRLRIMKALDAGALAPCLQSLKSSVGR</sequence>
<feature type="region of interest" description="Disordered" evidence="11">
    <location>
        <begin position="61"/>
        <end position="123"/>
    </location>
</feature>
<evidence type="ECO:0000256" key="7">
    <source>
        <dbReference type="ARBA" id="ARBA00023163"/>
    </source>
</evidence>
<dbReference type="STRING" id="1088818.A0A2I0AB61"/>
<reference evidence="13 14" key="1">
    <citation type="journal article" date="2017" name="Nature">
        <title>The Apostasia genome and the evolution of orchids.</title>
        <authorList>
            <person name="Zhang G.Q."/>
            <person name="Liu K.W."/>
            <person name="Li Z."/>
            <person name="Lohaus R."/>
            <person name="Hsiao Y.Y."/>
            <person name="Niu S.C."/>
            <person name="Wang J.Y."/>
            <person name="Lin Y.C."/>
            <person name="Xu Q."/>
            <person name="Chen L.J."/>
            <person name="Yoshida K."/>
            <person name="Fujiwara S."/>
            <person name="Wang Z.W."/>
            <person name="Zhang Y.Q."/>
            <person name="Mitsuda N."/>
            <person name="Wang M."/>
            <person name="Liu G.H."/>
            <person name="Pecoraro L."/>
            <person name="Huang H.X."/>
            <person name="Xiao X.J."/>
            <person name="Lin M."/>
            <person name="Wu X.Y."/>
            <person name="Wu W.L."/>
            <person name="Chen Y.Y."/>
            <person name="Chang S.B."/>
            <person name="Sakamoto S."/>
            <person name="Ohme-Takagi M."/>
            <person name="Yagi M."/>
            <person name="Zeng S.J."/>
            <person name="Shen C.Y."/>
            <person name="Yeh C.M."/>
            <person name="Luo Y.B."/>
            <person name="Tsai W.C."/>
            <person name="Van de Peer Y."/>
            <person name="Liu Z.J."/>
        </authorList>
    </citation>
    <scope>NUCLEOTIDE SEQUENCE [LARGE SCALE GENOMIC DNA]</scope>
    <source>
        <strain evidence="14">cv. Shenzhen</strain>
        <tissue evidence="13">Stem</tissue>
    </source>
</reference>
<feature type="domain" description="PB1" evidence="12">
    <location>
        <begin position="179"/>
        <end position="273"/>
    </location>
</feature>
<dbReference type="GO" id="GO:0005634">
    <property type="term" value="C:nucleus"/>
    <property type="evidence" value="ECO:0007669"/>
    <property type="project" value="UniProtKB-SubCell"/>
</dbReference>
<feature type="compositionally biased region" description="Low complexity" evidence="11">
    <location>
        <begin position="109"/>
        <end position="122"/>
    </location>
</feature>
<dbReference type="PANTHER" id="PTHR31734:SF6">
    <property type="entry name" value="AUXIN-RESPONSIVE PROTEIN IAA11"/>
    <property type="match status" value="1"/>
</dbReference>
<evidence type="ECO:0000256" key="2">
    <source>
        <dbReference type="ARBA" id="ARBA00004123"/>
    </source>
</evidence>
<dbReference type="EMBL" id="KZ452001">
    <property type="protein sequence ID" value="PKA52780.1"/>
    <property type="molecule type" value="Genomic_DNA"/>
</dbReference>
<evidence type="ECO:0000256" key="6">
    <source>
        <dbReference type="ARBA" id="ARBA00023015"/>
    </source>
</evidence>
<feature type="compositionally biased region" description="Low complexity" evidence="11">
    <location>
        <begin position="61"/>
        <end position="89"/>
    </location>
</feature>
<dbReference type="Proteomes" id="UP000236161">
    <property type="component" value="Unassembled WGS sequence"/>
</dbReference>